<dbReference type="RefSeq" id="XP_062627531.1">
    <property type="nucleotide sequence ID" value="XM_062771547.1"/>
</dbReference>
<feature type="region of interest" description="Disordered" evidence="13">
    <location>
        <begin position="393"/>
        <end position="442"/>
    </location>
</feature>
<organism evidence="14 15">
    <name type="scientific">Vanrija pseudolonga</name>
    <dbReference type="NCBI Taxonomy" id="143232"/>
    <lineage>
        <taxon>Eukaryota</taxon>
        <taxon>Fungi</taxon>
        <taxon>Dikarya</taxon>
        <taxon>Basidiomycota</taxon>
        <taxon>Agaricomycotina</taxon>
        <taxon>Tremellomycetes</taxon>
        <taxon>Trichosporonales</taxon>
        <taxon>Trichosporonaceae</taxon>
        <taxon>Vanrija</taxon>
    </lineage>
</organism>
<name>A0AAF0YB32_9TREE</name>
<dbReference type="PANTHER" id="PTHR13190:SF1">
    <property type="entry name" value="AUTOPHAGY-RELATED 2, ISOFORM A"/>
    <property type="match status" value="1"/>
</dbReference>
<keyword evidence="15" id="KW-1185">Reference proteome</keyword>
<sequence>MWFPSFLTFNLPSLPSISLPANIQRRFLSYVLRRALGRFVVSSSLDVERIQAQISQGWVEIERLEIDTTEINDLIPDSLPFTVTSGEVAKVFARVPFPNLWSDPLSLAVESLTLEVTVSPSPSQGKSTLANLPHLGRSELKHSHHPIDLASSVTSAADDFVHDELDAFEGAELDRSIRESLILSHTDPFSREALPGGFPSAGGGSSRRQSEPEANPLPEQVESTTVLTGLVERILSRLQINVKQVRVRLRYEDDQHGGIVELRLGEVAYADQTPEASTEPRKTVRAVTVSSVGVYLLPLPKPQAEQRQPPVLRPFPVARTPSTASSSSLSSDDSSDQFHSMAMSQAVADLRESVIVPPTDIRSSRLSAPAPSDLRFSTMTAASGRSIYHSVYADAEGGPDDESVASTTLPPDPWNVPLPESRIELPPPAPPSDLRASTMTTASSRSIYHSVYTDAEGGEDVFRSTASLPPDPFNIPLPESRIELPAESRIELPAESPASPDFEPVEDVPPSPVIAAPVPLRAATPPRPRTPPFQQPPAAAPPRSLYDSHPADSYASERTSRTATPTPAAEPEEPTETLLLSFGSEDIVLKLTTTYPPTPQPGSPPRAPAPQVNPLPAVDIDLSIGTVSAVILPRHAAFLLALAQAAAPPSQSPPRQPEPSSSGKTDNQTGQPRLDAKVHVNGVYLALIYDLGRPTDEFREAAQQFFQKPANVNLPMGHLRLRLEDIAASYAAPGFVPQASPRKRPDGRKKASVGPQPPVATLTVGDISLFEYLASAETGDDEPPGGSFPVLTFDVNLSRQYEIPPGASSSLSSAHKRSSDLSAFPEFESIDWRNASVQKRSSEKVWKVKPKAKGILRSASGSEAPAGPALSVRKRLDHRDAAAIELLPVHAFLDLSLVERLLPLLRSLAPLVQSSPSEHAPTPTSLHAGPRPFVPLRSDSIIDDLTATSAGRRSIEEPRTLLTVRCPTIRLDIRCPAPPARRGSWGDGAHLRSGIVTIDIHGLQARVAQDPVQAPPARRPSIGAFEQPSAKGGISLEWQKMVFLFSRVPGAGSQARLGPKLTFTPDKRSSAFLVIGPLAPDPGDEELLLPSVSVNSELAPATGVKTQTVSCKIPSVQAKIRQPTVEGLQFFADDITHWLDGAFGDGSAPKPRDDLKMIGSRFFGSKASSSASSSAVDDEDDELAATLLRVVVSEVEVALLIPKGKQPPNAGGSERIVSLHASDLDVKLESNKVNKQETSIILSAMDADLFHLEDIGAEPSRLFGRTTPLTLTTHSQPLVHLRFSSITHADRTKATGIKLAASACTVFVTKDLEWVQDLARYAKTPEGVFEDVVPSEVTRIQLNLNDCSAHVSAPTLDGALLVVANDLELRTALESDADETTLDLGLAGVNLLAIDDLGAAGPLQMGHPFSLEAWKRAGYAQLVEIVSMDTQILRSMIPQESVLVDVLGATVRVTACADSFASLGALAGDMSKLVPAKPVTKSSPPPRRHMSLDQTIDVFASVDLEAFGQAPEIVSGADMIEDDLPTNLDYLDHAARQSKTGPKVDRSTGESLRSWESTDDEVLVHGDVRGGTVRVIMTEPFEEDANYWNTLPVLSNHEDTRTGRTRVRVQNCSVSVLLHDGYDWQKTRKDIEDEIKSVRRRLEKIRQLLASGQKADASIEKTSSVLFNSIYIGLDGNRGDMDSTQLLAAIDDELEDLGAAETASQSSWQTFPEAGPGARSSPVPTKRSHVRLHGKRLTRSKRGQIEFSLSDLRADVDIYGPEDPTASRVHVTARSFDILDHIKTSTWKKFLTEMKSDSRGNLRETDADMVRLEIVTVRPTLPAPDEEIRVRAKILPLRLHVDQDALDFLKFLFSFQAPQTAPVPAEAEPKKEPFFQHVEIFPVELKLDYKPKRVDYGALRQGRTIELMNFFHFDGAEMTLRHVTLSGITGSTRLSNLLQDIWTPDVKANQLADVISGISPIRSVVNVGSGMADLILLPIEQYRKDGRVARGVQRGTNSFLKSTALELMKLGARLATGTQVVLERAEGVLGGKPGDSVILEATGQGNSSDDEEAEERSRYANQPNDVREGVQAAYKSLSSNINSAAQTILAVPMEVYERSSDDGPLTAVVRAVPIAIIKPMIGASEAVSKTLLGLRNTLDPEGRREMGDKYK</sequence>
<protein>
    <recommendedName>
        <fullName evidence="4">Autophagy-related protein 2</fullName>
    </recommendedName>
</protein>
<dbReference type="GO" id="GO:0005789">
    <property type="term" value="C:endoplasmic reticulum membrane"/>
    <property type="evidence" value="ECO:0007669"/>
    <property type="project" value="UniProtKB-SubCell"/>
</dbReference>
<feature type="region of interest" description="Disordered" evidence="13">
    <location>
        <begin position="2036"/>
        <end position="2063"/>
    </location>
</feature>
<evidence type="ECO:0000256" key="13">
    <source>
        <dbReference type="SAM" id="MobiDB-lite"/>
    </source>
</evidence>
<evidence type="ECO:0000313" key="15">
    <source>
        <dbReference type="Proteomes" id="UP000827549"/>
    </source>
</evidence>
<comment type="similarity">
    <text evidence="3">Belongs to the ATG2 family.</text>
</comment>
<comment type="catalytic activity">
    <reaction evidence="11">
        <text>a 1,2-diacyl-sn-glycero-3-phosphoethanolamine(in) = a 1,2-diacyl-sn-glycero-3-phosphoethanolamine(out)</text>
        <dbReference type="Rhea" id="RHEA:38895"/>
        <dbReference type="ChEBI" id="CHEBI:64612"/>
    </reaction>
</comment>
<comment type="catalytic activity">
    <reaction evidence="12">
        <text>a 1,2-diacyl-sn-glycero-3-phosphocholine(in) = a 1,2-diacyl-sn-glycero-3-phosphocholine(out)</text>
        <dbReference type="Rhea" id="RHEA:38571"/>
        <dbReference type="ChEBI" id="CHEBI:57643"/>
    </reaction>
</comment>
<evidence type="ECO:0000256" key="10">
    <source>
        <dbReference type="ARBA" id="ARBA00024479"/>
    </source>
</evidence>
<feature type="region of interest" description="Disordered" evidence="13">
    <location>
        <begin position="735"/>
        <end position="758"/>
    </location>
</feature>
<dbReference type="GO" id="GO:0006869">
    <property type="term" value="P:lipid transport"/>
    <property type="evidence" value="ECO:0007669"/>
    <property type="project" value="UniProtKB-KW"/>
</dbReference>
<feature type="compositionally biased region" description="Pro residues" evidence="13">
    <location>
        <begin position="525"/>
        <end position="540"/>
    </location>
</feature>
<feature type="region of interest" description="Disordered" evidence="13">
    <location>
        <begin position="188"/>
        <end position="221"/>
    </location>
</feature>
<evidence type="ECO:0000256" key="6">
    <source>
        <dbReference type="ARBA" id="ARBA00022824"/>
    </source>
</evidence>
<evidence type="ECO:0000256" key="9">
    <source>
        <dbReference type="ARBA" id="ARBA00023136"/>
    </source>
</evidence>
<dbReference type="PANTHER" id="PTHR13190">
    <property type="entry name" value="AUTOPHAGY-RELATED 2, ISOFORM A"/>
    <property type="match status" value="1"/>
</dbReference>
<dbReference type="EMBL" id="CP086716">
    <property type="protein sequence ID" value="WOO81499.1"/>
    <property type="molecule type" value="Genomic_DNA"/>
</dbReference>
<dbReference type="Proteomes" id="UP000827549">
    <property type="component" value="Chromosome 3"/>
</dbReference>
<evidence type="ECO:0000256" key="3">
    <source>
        <dbReference type="ARBA" id="ARBA00009714"/>
    </source>
</evidence>
<keyword evidence="7" id="KW-0072">Autophagy</keyword>
<evidence type="ECO:0000256" key="7">
    <source>
        <dbReference type="ARBA" id="ARBA00023006"/>
    </source>
</evidence>
<dbReference type="InterPro" id="IPR026849">
    <property type="entry name" value="ATG2"/>
</dbReference>
<evidence type="ECO:0000256" key="11">
    <source>
        <dbReference type="ARBA" id="ARBA00024615"/>
    </source>
</evidence>
<dbReference type="Pfam" id="PF13329">
    <property type="entry name" value="ATG2_CAD"/>
    <property type="match status" value="1"/>
</dbReference>
<dbReference type="GO" id="GO:0061709">
    <property type="term" value="P:reticulophagy"/>
    <property type="evidence" value="ECO:0007669"/>
    <property type="project" value="TreeGrafter"/>
</dbReference>
<evidence type="ECO:0000256" key="4">
    <source>
        <dbReference type="ARBA" id="ARBA00018070"/>
    </source>
</evidence>
<evidence type="ECO:0000256" key="2">
    <source>
        <dbReference type="ARBA" id="ARBA00004623"/>
    </source>
</evidence>
<accession>A0AAF0YB32</accession>
<feature type="region of interest" description="Disordered" evidence="13">
    <location>
        <begin position="648"/>
        <end position="675"/>
    </location>
</feature>
<feature type="region of interest" description="Disordered" evidence="13">
    <location>
        <begin position="592"/>
        <end position="612"/>
    </location>
</feature>
<keyword evidence="8" id="KW-0445">Lipid transport</keyword>
<evidence type="ECO:0000256" key="5">
    <source>
        <dbReference type="ARBA" id="ARBA00022448"/>
    </source>
</evidence>
<feature type="compositionally biased region" description="Pro residues" evidence="13">
    <location>
        <begin position="596"/>
        <end position="612"/>
    </location>
</feature>
<dbReference type="GO" id="GO:0032266">
    <property type="term" value="F:phosphatidylinositol-3-phosphate binding"/>
    <property type="evidence" value="ECO:0007669"/>
    <property type="project" value="TreeGrafter"/>
</dbReference>
<dbReference type="GO" id="GO:0000422">
    <property type="term" value="P:autophagy of mitochondrion"/>
    <property type="evidence" value="ECO:0007669"/>
    <property type="project" value="TreeGrafter"/>
</dbReference>
<feature type="compositionally biased region" description="Basic residues" evidence="13">
    <location>
        <begin position="741"/>
        <end position="751"/>
    </location>
</feature>
<feature type="region of interest" description="Disordered" evidence="13">
    <location>
        <begin position="1701"/>
        <end position="1728"/>
    </location>
</feature>
<dbReference type="GO" id="GO:0034045">
    <property type="term" value="C:phagophore assembly site membrane"/>
    <property type="evidence" value="ECO:0007669"/>
    <property type="project" value="UniProtKB-SubCell"/>
</dbReference>
<comment type="subcellular location">
    <subcellularLocation>
        <location evidence="1">Endoplasmic reticulum membrane</location>
        <topology evidence="1">Peripheral membrane protein</topology>
    </subcellularLocation>
    <subcellularLocation>
        <location evidence="2">Preautophagosomal structure membrane</location>
        <topology evidence="2">Peripheral membrane protein</topology>
    </subcellularLocation>
</comment>
<dbReference type="GO" id="GO:0061723">
    <property type="term" value="P:glycophagy"/>
    <property type="evidence" value="ECO:0007669"/>
    <property type="project" value="TreeGrafter"/>
</dbReference>
<feature type="region of interest" description="Disordered" evidence="13">
    <location>
        <begin position="305"/>
        <end position="338"/>
    </location>
</feature>
<keyword evidence="9" id="KW-0472">Membrane</keyword>
<keyword evidence="5" id="KW-0813">Transport</keyword>
<evidence type="ECO:0000256" key="8">
    <source>
        <dbReference type="ARBA" id="ARBA00023055"/>
    </source>
</evidence>
<keyword evidence="6" id="KW-0256">Endoplasmic reticulum</keyword>
<feature type="region of interest" description="Disordered" evidence="13">
    <location>
        <begin position="494"/>
        <end position="575"/>
    </location>
</feature>
<comment type="catalytic activity">
    <reaction evidence="10">
        <text>a 1,2-diacyl-sn-glycero-3-phospho-L-serine(in) = a 1,2-diacyl-sn-glycero-3-phospho-L-serine(out)</text>
        <dbReference type="Rhea" id="RHEA:38663"/>
        <dbReference type="ChEBI" id="CHEBI:57262"/>
    </reaction>
</comment>
<dbReference type="GO" id="GO:0034727">
    <property type="term" value="P:piecemeal microautophagy of the nucleus"/>
    <property type="evidence" value="ECO:0007669"/>
    <property type="project" value="TreeGrafter"/>
</dbReference>
<dbReference type="GO" id="GO:0000045">
    <property type="term" value="P:autophagosome assembly"/>
    <property type="evidence" value="ECO:0007669"/>
    <property type="project" value="TreeGrafter"/>
</dbReference>
<feature type="compositionally biased region" description="Low complexity" evidence="13">
    <location>
        <begin position="513"/>
        <end position="524"/>
    </location>
</feature>
<reference evidence="14" key="1">
    <citation type="submission" date="2023-10" db="EMBL/GenBank/DDBJ databases">
        <authorList>
            <person name="Noh H."/>
        </authorList>
    </citation>
    <scope>NUCLEOTIDE SEQUENCE</scope>
    <source>
        <strain evidence="14">DUCC4014</strain>
    </source>
</reference>
<dbReference type="GO" id="GO:0061908">
    <property type="term" value="C:phagophore"/>
    <property type="evidence" value="ECO:0007669"/>
    <property type="project" value="TreeGrafter"/>
</dbReference>
<evidence type="ECO:0000256" key="1">
    <source>
        <dbReference type="ARBA" id="ARBA00004406"/>
    </source>
</evidence>
<evidence type="ECO:0000313" key="14">
    <source>
        <dbReference type="EMBL" id="WOO81499.1"/>
    </source>
</evidence>
<dbReference type="GeneID" id="87808253"/>
<dbReference type="GO" id="GO:0043495">
    <property type="term" value="F:protein-membrane adaptor activity"/>
    <property type="evidence" value="ECO:0007669"/>
    <property type="project" value="TreeGrafter"/>
</dbReference>
<gene>
    <name evidence="14" type="primary">ATG2</name>
    <name evidence="14" type="ORF">LOC62_03G005022</name>
</gene>
<proteinExistence type="inferred from homology"/>
<evidence type="ECO:0000256" key="12">
    <source>
        <dbReference type="ARBA" id="ARBA00024631"/>
    </source>
</evidence>